<dbReference type="InterPro" id="IPR054734">
    <property type="entry name" value="PqqF-like_C_4"/>
</dbReference>
<dbReference type="Pfam" id="PF16187">
    <property type="entry name" value="Peptidase_M16_M"/>
    <property type="match status" value="1"/>
</dbReference>
<dbReference type="HOGENOM" id="CLU_676337_0_0_1"/>
<evidence type="ECO:0000256" key="1">
    <source>
        <dbReference type="ARBA" id="ARBA00022723"/>
    </source>
</evidence>
<dbReference type="EMBL" id="KB909288">
    <property type="protein sequence ID" value="EOB12686.1"/>
    <property type="molecule type" value="Genomic_DNA"/>
</dbReference>
<dbReference type="InterPro" id="IPR032632">
    <property type="entry name" value="Peptidase_M16_M"/>
</dbReference>
<dbReference type="PANTHER" id="PTHR43690:SF18">
    <property type="entry name" value="INSULIN-DEGRADING ENZYME-RELATED"/>
    <property type="match status" value="1"/>
</dbReference>
<dbReference type="OrthoDB" id="2195000at2759"/>
<dbReference type="Pfam" id="PF22456">
    <property type="entry name" value="PqqF-like_C_4"/>
    <property type="match status" value="1"/>
</dbReference>
<dbReference type="PANTHER" id="PTHR43690">
    <property type="entry name" value="NARDILYSIN"/>
    <property type="match status" value="1"/>
</dbReference>
<sequence>MKSEIQHLKKEDVQLINEDFGYKIIQNNGNELFYVFDKSFKVPKTYINILLRYKDPFSFTKHVKTIEEVFIKTYENLLNSYQISVELNVSLYGVNIKIGGFSSQILEVIKIFMKFYFDNSDNSREEIVKEQVRDDILSSIYLSPYRRTFQGLYKSLIENYLYPEEKLKIFESDSFVFDIFEFKASIDIVGNISLEDSISIFEIVSGYSSNFDSEKNLNLKQNKLIKLQSTDTENNAVGFFYKICSPKDYEISAKGKIVLQLLQERFFNQLRTIEELGYIVISNSIVVPSNCNNEVYLYFIVQSEKEPEFLIDRISKFIEESKGFISTLDDSTFELFQESVVDSLKEKPKNLCDYSEFINQIFTFGVRELNYKDLLIEKVENVTLEDLKRFDLFEQDPIVVVVNKTSK</sequence>
<evidence type="ECO:0000259" key="2">
    <source>
        <dbReference type="Pfam" id="PF16187"/>
    </source>
</evidence>
<feature type="domain" description="Peptidase M16 middle/third" evidence="2">
    <location>
        <begin position="16"/>
        <end position="168"/>
    </location>
</feature>
<name>R0KPQ1_NOSB1</name>
<organism evidence="4 5">
    <name type="scientific">Nosema bombycis (strain CQ1 / CVCC 102059)</name>
    <name type="common">Microsporidian parasite</name>
    <name type="synonym">Pebrine of silkworm</name>
    <dbReference type="NCBI Taxonomy" id="578461"/>
    <lineage>
        <taxon>Eukaryota</taxon>
        <taxon>Fungi</taxon>
        <taxon>Fungi incertae sedis</taxon>
        <taxon>Microsporidia</taxon>
        <taxon>Nosematidae</taxon>
        <taxon>Nosema</taxon>
    </lineage>
</organism>
<feature type="domain" description="Coenzyme PQQ synthesis protein F-like C-terminal lobe" evidence="3">
    <location>
        <begin position="259"/>
        <end position="353"/>
    </location>
</feature>
<evidence type="ECO:0000313" key="4">
    <source>
        <dbReference type="EMBL" id="EOB12686.1"/>
    </source>
</evidence>
<keyword evidence="5" id="KW-1185">Reference proteome</keyword>
<keyword evidence="1" id="KW-0479">Metal-binding</keyword>
<evidence type="ECO:0000313" key="5">
    <source>
        <dbReference type="Proteomes" id="UP000016927"/>
    </source>
</evidence>
<dbReference type="SUPFAM" id="SSF63411">
    <property type="entry name" value="LuxS/MPP-like metallohydrolase"/>
    <property type="match status" value="2"/>
</dbReference>
<dbReference type="Gene3D" id="3.30.830.10">
    <property type="entry name" value="Metalloenzyme, LuxS/M16 peptidase-like"/>
    <property type="match status" value="2"/>
</dbReference>
<dbReference type="GO" id="GO:0046872">
    <property type="term" value="F:metal ion binding"/>
    <property type="evidence" value="ECO:0007669"/>
    <property type="project" value="UniProtKB-KW"/>
</dbReference>
<dbReference type="InterPro" id="IPR050626">
    <property type="entry name" value="Peptidase_M16"/>
</dbReference>
<dbReference type="InterPro" id="IPR011249">
    <property type="entry name" value="Metalloenz_LuxS/M16"/>
</dbReference>
<dbReference type="VEuPathDB" id="MicrosporidiaDB:NBO_380g0002"/>
<protein>
    <submittedName>
        <fullName evidence="4">A-factor-processing enzyme</fullName>
    </submittedName>
</protein>
<accession>R0KPQ1</accession>
<proteinExistence type="predicted"/>
<dbReference type="STRING" id="578461.R0KPQ1"/>
<dbReference type="Proteomes" id="UP000016927">
    <property type="component" value="Unassembled WGS sequence"/>
</dbReference>
<evidence type="ECO:0000259" key="3">
    <source>
        <dbReference type="Pfam" id="PF22456"/>
    </source>
</evidence>
<dbReference type="AlphaFoldDB" id="R0KPQ1"/>
<reference evidence="4 5" key="1">
    <citation type="journal article" date="2013" name="BMC Genomics">
        <title>Comparative genomics of parasitic silkworm microsporidia reveal an association between genome expansion and host adaptation.</title>
        <authorList>
            <person name="Pan G."/>
            <person name="Xu J."/>
            <person name="Li T."/>
            <person name="Xia Q."/>
            <person name="Liu S.L."/>
            <person name="Zhang G."/>
            <person name="Li S."/>
            <person name="Li C."/>
            <person name="Liu H."/>
            <person name="Yang L."/>
            <person name="Liu T."/>
            <person name="Zhang X."/>
            <person name="Wu Z."/>
            <person name="Fan W."/>
            <person name="Dang X."/>
            <person name="Xiang H."/>
            <person name="Tao M."/>
            <person name="Li Y."/>
            <person name="Hu J."/>
            <person name="Li Z."/>
            <person name="Lin L."/>
            <person name="Luo J."/>
            <person name="Geng L."/>
            <person name="Wang L."/>
            <person name="Long M."/>
            <person name="Wan Y."/>
            <person name="He N."/>
            <person name="Zhang Z."/>
            <person name="Lu C."/>
            <person name="Keeling P.J."/>
            <person name="Wang J."/>
            <person name="Xiang Z."/>
            <person name="Zhou Z."/>
        </authorList>
    </citation>
    <scope>NUCLEOTIDE SEQUENCE [LARGE SCALE GENOMIC DNA]</scope>
    <source>
        <strain evidence="5">CQ1 / CVCC 102059</strain>
    </source>
</reference>
<gene>
    <name evidence="4" type="primary">STE23</name>
    <name evidence="4" type="ORF">NBO_380g0002</name>
</gene>